<keyword evidence="6 8" id="KW-1133">Transmembrane helix</keyword>
<dbReference type="EC" id="3.6.3.-" evidence="11"/>
<keyword evidence="5 11" id="KW-0067">ATP-binding</keyword>
<keyword evidence="2" id="KW-0813">Transport</keyword>
<keyword evidence="4" id="KW-0547">Nucleotide-binding</keyword>
<dbReference type="FunFam" id="3.40.50.300:FF:000287">
    <property type="entry name" value="Multidrug ABC transporter ATP-binding protein"/>
    <property type="match status" value="1"/>
</dbReference>
<evidence type="ECO:0000256" key="2">
    <source>
        <dbReference type="ARBA" id="ARBA00022448"/>
    </source>
</evidence>
<feature type="transmembrane region" description="Helical" evidence="8">
    <location>
        <begin position="160"/>
        <end position="178"/>
    </location>
</feature>
<keyword evidence="11" id="KW-0378">Hydrolase</keyword>
<dbReference type="InterPro" id="IPR027417">
    <property type="entry name" value="P-loop_NTPase"/>
</dbReference>
<dbReference type="KEGG" id="sted:SPTER_11940"/>
<dbReference type="InterPro" id="IPR039421">
    <property type="entry name" value="Type_1_exporter"/>
</dbReference>
<dbReference type="Pfam" id="PF00005">
    <property type="entry name" value="ABC_tran"/>
    <property type="match status" value="1"/>
</dbReference>
<keyword evidence="7 8" id="KW-0472">Membrane</keyword>
<evidence type="ECO:0000256" key="6">
    <source>
        <dbReference type="ARBA" id="ARBA00022989"/>
    </source>
</evidence>
<dbReference type="OrthoDB" id="9762778at2"/>
<sequence>MLRIIGRILRLSGQYAGRIKLAFVASIFEAIFTQVPILAVLFILIKLVSGGLASRDAWIAGAVVAASVVLRALSKRLVDGLQSSAGYEIFAEERIKLGDHLKRLPMGYFSEGNIGNITAVITSDLVFIEEHSMSVLARVISIYLSAPIGCIIMTVLDYRIGMIAIITLLSAFIALERVHRVAKRQTVLKQESQSRLIGAVLEYVKGISVIKAFNMTGQRGEKINREFQKHRDMSIRFEEEFIPPSLRFDSCFAWGIGLTVLAACYFTLKQTMELSFLLMMLIFVFQFYLPFKILGVLGVIMRIMEVALNRYDAIKQIAIIDADGKDVKLAHFAIEFNNVSFAYEREKVLQQVSFRIPERSMTALVGKSGSGKTTIANLIARFWDVQEGEVKIGGVNIKEMTCDSLLKNISMVFQQVYLFHDTILNNIKFGKPDATQEEVTAACRKAGCHDFIMELEQGYDTLVGEGGSSLSGGEKQRISIARAILKDAPIVLLDEATASVDPDNEKHIQAAINALVKDKTLVVIAHRLSTIREADQILVIDDGKIIQKGVHQELIAEEGQYYDFWQRRLHAGSWKISKALHS</sequence>
<dbReference type="Gene3D" id="3.40.50.300">
    <property type="entry name" value="P-loop containing nucleotide triphosphate hydrolases"/>
    <property type="match status" value="1"/>
</dbReference>
<dbReference type="SUPFAM" id="SSF90123">
    <property type="entry name" value="ABC transporter transmembrane region"/>
    <property type="match status" value="1"/>
</dbReference>
<organism evidence="11 12">
    <name type="scientific">Sporomusa termitida</name>
    <dbReference type="NCBI Taxonomy" id="2377"/>
    <lineage>
        <taxon>Bacteria</taxon>
        <taxon>Bacillati</taxon>
        <taxon>Bacillota</taxon>
        <taxon>Negativicutes</taxon>
        <taxon>Selenomonadales</taxon>
        <taxon>Sporomusaceae</taxon>
        <taxon>Sporomusa</taxon>
    </lineage>
</organism>
<dbReference type="InterPro" id="IPR017871">
    <property type="entry name" value="ABC_transporter-like_CS"/>
</dbReference>
<keyword evidence="12" id="KW-1185">Reference proteome</keyword>
<dbReference type="Proteomes" id="UP000320776">
    <property type="component" value="Chromosome"/>
</dbReference>
<accession>A0A517DR89</accession>
<evidence type="ECO:0000256" key="5">
    <source>
        <dbReference type="ARBA" id="ARBA00022840"/>
    </source>
</evidence>
<keyword evidence="3 8" id="KW-0812">Transmembrane</keyword>
<feature type="transmembrane region" description="Helical" evidence="8">
    <location>
        <begin position="274"/>
        <end position="300"/>
    </location>
</feature>
<feature type="transmembrane region" description="Helical" evidence="8">
    <location>
        <begin position="21"/>
        <end position="45"/>
    </location>
</feature>
<dbReference type="GO" id="GO:0140359">
    <property type="term" value="F:ABC-type transporter activity"/>
    <property type="evidence" value="ECO:0007669"/>
    <property type="project" value="InterPro"/>
</dbReference>
<evidence type="ECO:0000256" key="3">
    <source>
        <dbReference type="ARBA" id="ARBA00022692"/>
    </source>
</evidence>
<dbReference type="RefSeq" id="WP_144349478.1">
    <property type="nucleotide sequence ID" value="NZ_CP036259.1"/>
</dbReference>
<dbReference type="GO" id="GO:0034040">
    <property type="term" value="F:ATPase-coupled lipid transmembrane transporter activity"/>
    <property type="evidence" value="ECO:0007669"/>
    <property type="project" value="TreeGrafter"/>
</dbReference>
<dbReference type="GO" id="GO:0005886">
    <property type="term" value="C:plasma membrane"/>
    <property type="evidence" value="ECO:0007669"/>
    <property type="project" value="UniProtKB-SubCell"/>
</dbReference>
<dbReference type="SMART" id="SM00382">
    <property type="entry name" value="AAA"/>
    <property type="match status" value="1"/>
</dbReference>
<feature type="transmembrane region" description="Helical" evidence="8">
    <location>
        <begin position="57"/>
        <end position="74"/>
    </location>
</feature>
<dbReference type="Pfam" id="PF00664">
    <property type="entry name" value="ABC_membrane"/>
    <property type="match status" value="1"/>
</dbReference>
<evidence type="ECO:0000256" key="8">
    <source>
        <dbReference type="SAM" id="Phobius"/>
    </source>
</evidence>
<dbReference type="Gene3D" id="1.20.1560.10">
    <property type="entry name" value="ABC transporter type 1, transmembrane domain"/>
    <property type="match status" value="2"/>
</dbReference>
<gene>
    <name evidence="11" type="ORF">SPTER_11940</name>
</gene>
<dbReference type="PROSITE" id="PS50929">
    <property type="entry name" value="ABC_TM1F"/>
    <property type="match status" value="1"/>
</dbReference>
<name>A0A517DR89_9FIRM</name>
<dbReference type="SUPFAM" id="SSF52540">
    <property type="entry name" value="P-loop containing nucleoside triphosphate hydrolases"/>
    <property type="match status" value="1"/>
</dbReference>
<reference evidence="11 12" key="1">
    <citation type="submission" date="2019-02" db="EMBL/GenBank/DDBJ databases">
        <title>Closed genome of Sporomusa termitida DSM 4440.</title>
        <authorList>
            <person name="Poehlein A."/>
            <person name="Daniel R."/>
        </authorList>
    </citation>
    <scope>NUCLEOTIDE SEQUENCE [LARGE SCALE GENOMIC DNA]</scope>
    <source>
        <strain evidence="11 12">DSM 4440</strain>
    </source>
</reference>
<dbReference type="EMBL" id="CP036259">
    <property type="protein sequence ID" value="QDR79892.1"/>
    <property type="molecule type" value="Genomic_DNA"/>
</dbReference>
<evidence type="ECO:0000259" key="10">
    <source>
        <dbReference type="PROSITE" id="PS50929"/>
    </source>
</evidence>
<dbReference type="InterPro" id="IPR011527">
    <property type="entry name" value="ABC1_TM_dom"/>
</dbReference>
<feature type="domain" description="ABC transporter" evidence="9">
    <location>
        <begin position="334"/>
        <end position="567"/>
    </location>
</feature>
<comment type="subcellular location">
    <subcellularLocation>
        <location evidence="1">Cell membrane</location>
        <topology evidence="1">Multi-pass membrane protein</topology>
    </subcellularLocation>
</comment>
<dbReference type="InterPro" id="IPR003439">
    <property type="entry name" value="ABC_transporter-like_ATP-bd"/>
</dbReference>
<dbReference type="PANTHER" id="PTHR24221">
    <property type="entry name" value="ATP-BINDING CASSETTE SUB-FAMILY B"/>
    <property type="match status" value="1"/>
</dbReference>
<feature type="domain" description="ABC transmembrane type-1" evidence="10">
    <location>
        <begin position="21"/>
        <end position="295"/>
    </location>
</feature>
<evidence type="ECO:0000256" key="1">
    <source>
        <dbReference type="ARBA" id="ARBA00004651"/>
    </source>
</evidence>
<evidence type="ECO:0000313" key="12">
    <source>
        <dbReference type="Proteomes" id="UP000320776"/>
    </source>
</evidence>
<dbReference type="PROSITE" id="PS50893">
    <property type="entry name" value="ABC_TRANSPORTER_2"/>
    <property type="match status" value="1"/>
</dbReference>
<feature type="transmembrane region" description="Helical" evidence="8">
    <location>
        <begin position="251"/>
        <end position="268"/>
    </location>
</feature>
<feature type="transmembrane region" description="Helical" evidence="8">
    <location>
        <begin position="135"/>
        <end position="154"/>
    </location>
</feature>
<protein>
    <submittedName>
        <fullName evidence="11">Multidrug export ATP-binding/permease protein</fullName>
        <ecNumber evidence="11">3.6.3.-</ecNumber>
    </submittedName>
</protein>
<dbReference type="GO" id="GO:0016887">
    <property type="term" value="F:ATP hydrolysis activity"/>
    <property type="evidence" value="ECO:0007669"/>
    <property type="project" value="InterPro"/>
</dbReference>
<evidence type="ECO:0000313" key="11">
    <source>
        <dbReference type="EMBL" id="QDR79892.1"/>
    </source>
</evidence>
<dbReference type="AlphaFoldDB" id="A0A517DR89"/>
<dbReference type="PANTHER" id="PTHR24221:SF397">
    <property type="entry name" value="ABC TRANSPORTER, ATP-BINDING TRANSMEMBRANE PROTEIN"/>
    <property type="match status" value="1"/>
</dbReference>
<dbReference type="InterPro" id="IPR003593">
    <property type="entry name" value="AAA+_ATPase"/>
</dbReference>
<proteinExistence type="predicted"/>
<dbReference type="InterPro" id="IPR036640">
    <property type="entry name" value="ABC1_TM_sf"/>
</dbReference>
<dbReference type="PROSITE" id="PS00211">
    <property type="entry name" value="ABC_TRANSPORTER_1"/>
    <property type="match status" value="1"/>
</dbReference>
<evidence type="ECO:0000259" key="9">
    <source>
        <dbReference type="PROSITE" id="PS50893"/>
    </source>
</evidence>
<dbReference type="GO" id="GO:0005524">
    <property type="term" value="F:ATP binding"/>
    <property type="evidence" value="ECO:0007669"/>
    <property type="project" value="UniProtKB-KW"/>
</dbReference>
<evidence type="ECO:0000256" key="7">
    <source>
        <dbReference type="ARBA" id="ARBA00023136"/>
    </source>
</evidence>
<evidence type="ECO:0000256" key="4">
    <source>
        <dbReference type="ARBA" id="ARBA00022741"/>
    </source>
</evidence>